<evidence type="ECO:0000313" key="1">
    <source>
        <dbReference type="EMBL" id="KEG37896.1"/>
    </source>
</evidence>
<dbReference type="SUPFAM" id="SSF51905">
    <property type="entry name" value="FAD/NAD(P)-binding domain"/>
    <property type="match status" value="1"/>
</dbReference>
<organism evidence="1 2">
    <name type="scientific">Streptomyces griseorubens</name>
    <dbReference type="NCBI Taxonomy" id="66897"/>
    <lineage>
        <taxon>Bacteria</taxon>
        <taxon>Bacillati</taxon>
        <taxon>Actinomycetota</taxon>
        <taxon>Actinomycetes</taxon>
        <taxon>Kitasatosporales</taxon>
        <taxon>Streptomycetaceae</taxon>
        <taxon>Streptomyces</taxon>
        <taxon>Streptomyces althioticus group</taxon>
    </lineage>
</organism>
<accession>A0ABR4SS61</accession>
<keyword evidence="2" id="KW-1185">Reference proteome</keyword>
<name>A0ABR4SS61_9ACTN</name>
<evidence type="ECO:0008006" key="3">
    <source>
        <dbReference type="Google" id="ProtNLM"/>
    </source>
</evidence>
<evidence type="ECO:0000313" key="2">
    <source>
        <dbReference type="Proteomes" id="UP000027632"/>
    </source>
</evidence>
<reference evidence="1 2" key="1">
    <citation type="submission" date="2014-04" db="EMBL/GenBank/DDBJ databases">
        <title>Draft genome sequence of the novel Streptomyces griseorubens JSD-1 playing a role in carbon and nitrogen cycle.</title>
        <authorList>
            <consortium name="Shanghai Jiao Tong University"/>
            <person name="Feng H."/>
            <person name="Sun Y."/>
            <person name="Zhi Y."/>
            <person name="Mao L."/>
            <person name="Luo Y."/>
            <person name="Wei X."/>
            <person name="Zhou P."/>
        </authorList>
    </citation>
    <scope>NUCLEOTIDE SEQUENCE [LARGE SCALE GENOMIC DNA]</scope>
    <source>
        <strain evidence="1 2">JSD-1</strain>
    </source>
</reference>
<dbReference type="Gene3D" id="3.50.50.60">
    <property type="entry name" value="FAD/NAD(P)-binding domain"/>
    <property type="match status" value="1"/>
</dbReference>
<dbReference type="Proteomes" id="UP000027632">
    <property type="component" value="Unassembled WGS sequence"/>
</dbReference>
<dbReference type="InterPro" id="IPR036188">
    <property type="entry name" value="FAD/NAD-bd_sf"/>
</dbReference>
<protein>
    <recommendedName>
        <fullName evidence="3">FAD dependent oxidoreductase domain-containing protein</fullName>
    </recommendedName>
</protein>
<dbReference type="Pfam" id="PF13738">
    <property type="entry name" value="Pyr_redox_3"/>
    <property type="match status" value="1"/>
</dbReference>
<sequence length="74" mass="8210">MVDYLTDHEKRYVLPVQHGTRMRAVRHDGERLLVETGSGTWLTRAVISATGTWTRPFLLAVPGRSTSPGGDCTQ</sequence>
<dbReference type="EMBL" id="JJMG01000246">
    <property type="protein sequence ID" value="KEG37896.1"/>
    <property type="molecule type" value="Genomic_DNA"/>
</dbReference>
<comment type="caution">
    <text evidence="1">The sequence shown here is derived from an EMBL/GenBank/DDBJ whole genome shotgun (WGS) entry which is preliminary data.</text>
</comment>
<gene>
    <name evidence="1" type="ORF">DJ64_24445</name>
</gene>
<proteinExistence type="predicted"/>